<proteinExistence type="predicted"/>
<dbReference type="InterPro" id="IPR050902">
    <property type="entry name" value="ABC_Transporter_SBP"/>
</dbReference>
<evidence type="ECO:0000313" key="2">
    <source>
        <dbReference type="EMBL" id="RXJ69721.1"/>
    </source>
</evidence>
<dbReference type="Gene3D" id="3.40.50.1980">
    <property type="entry name" value="Nitrogenase molybdenum iron protein domain"/>
    <property type="match status" value="2"/>
</dbReference>
<evidence type="ECO:0000259" key="1">
    <source>
        <dbReference type="PROSITE" id="PS50983"/>
    </source>
</evidence>
<dbReference type="GO" id="GO:0071281">
    <property type="term" value="P:cellular response to iron ion"/>
    <property type="evidence" value="ECO:0007669"/>
    <property type="project" value="TreeGrafter"/>
</dbReference>
<organism evidence="2 3">
    <name type="scientific">Halarcobacter ebronensis</name>
    <dbReference type="NCBI Taxonomy" id="1462615"/>
    <lineage>
        <taxon>Bacteria</taxon>
        <taxon>Pseudomonadati</taxon>
        <taxon>Campylobacterota</taxon>
        <taxon>Epsilonproteobacteria</taxon>
        <taxon>Campylobacterales</taxon>
        <taxon>Arcobacteraceae</taxon>
        <taxon>Halarcobacter</taxon>
    </lineage>
</organism>
<name>A0A4Q0YKU3_9BACT</name>
<dbReference type="PANTHER" id="PTHR30535:SF34">
    <property type="entry name" value="MOLYBDATE-BINDING PROTEIN MOLA"/>
    <property type="match status" value="1"/>
</dbReference>
<accession>A0A4Q0YKU3</accession>
<dbReference type="Gene3D" id="1.20.58.2180">
    <property type="match status" value="1"/>
</dbReference>
<dbReference type="PROSITE" id="PS50983">
    <property type="entry name" value="FE_B12_PBP"/>
    <property type="match status" value="1"/>
</dbReference>
<dbReference type="AlphaFoldDB" id="A0A4Q0YKU3"/>
<dbReference type="PANTHER" id="PTHR30535">
    <property type="entry name" value="VITAMIN B12-BINDING PROTEIN"/>
    <property type="match status" value="1"/>
</dbReference>
<evidence type="ECO:0000313" key="3">
    <source>
        <dbReference type="Proteomes" id="UP000290172"/>
    </source>
</evidence>
<dbReference type="InterPro" id="IPR002491">
    <property type="entry name" value="ABC_transptr_periplasmic_BD"/>
</dbReference>
<dbReference type="SUPFAM" id="SSF53807">
    <property type="entry name" value="Helical backbone' metal receptor"/>
    <property type="match status" value="1"/>
</dbReference>
<gene>
    <name evidence="2" type="ORF">CRV08_03175</name>
</gene>
<dbReference type="Proteomes" id="UP000290172">
    <property type="component" value="Unassembled WGS sequence"/>
</dbReference>
<dbReference type="Pfam" id="PF01497">
    <property type="entry name" value="Peripla_BP_2"/>
    <property type="match status" value="1"/>
</dbReference>
<feature type="domain" description="Fe/B12 periplasmic-binding" evidence="1">
    <location>
        <begin position="46"/>
        <end position="320"/>
    </location>
</feature>
<dbReference type="EMBL" id="PDKJ01000002">
    <property type="protein sequence ID" value="RXJ69721.1"/>
    <property type="molecule type" value="Genomic_DNA"/>
</dbReference>
<comment type="caution">
    <text evidence="2">The sequence shown here is derived from an EMBL/GenBank/DDBJ whole genome shotgun (WGS) entry which is preliminary data.</text>
</comment>
<reference evidence="2 3" key="1">
    <citation type="submission" date="2017-10" db="EMBL/GenBank/DDBJ databases">
        <title>Genomics of the genus Arcobacter.</title>
        <authorList>
            <person name="Perez-Cataluna A."/>
            <person name="Figueras M.J."/>
        </authorList>
    </citation>
    <scope>NUCLEOTIDE SEQUENCE [LARGE SCALE GENOMIC DNA]</scope>
    <source>
        <strain evidence="2 3">CECT 8993</strain>
    </source>
</reference>
<protein>
    <recommendedName>
        <fullName evidence="1">Fe/B12 periplasmic-binding domain-containing protein</fullName>
    </recommendedName>
</protein>
<sequence>MSLDWERIMKNSKILIYFLLFCFVNLSLQAKTVIDMSNTKVEIPDKIEKAFGSAPPTTYLISLFNPNILVGHNFPAYNMNNFTSKEYVGEYFMNLPILGGWQGNQKGANIEKLLSLNTQVIFSWQNDFLLKKVEKSLRNINIPILMIDADNLEKMPETFKFLGEGLNDEKRGEELSSYAKDSLLYITSITENIKDKEQKSFYYAEGNEGLQSDCTYSFHTTPFRFVKAKNIYECDQKDTMGMESMNFETILKANPDFIIIQSPKFYKKIFSDEKWKLLKAVKNRNVYLAPRIPFNWIDRPPSFMRLLAIHWLTKIFYPNRYTKDINEEIKKFYKIFFHKELNKQELKDITKGAF</sequence>